<dbReference type="AlphaFoldDB" id="A0A8X6L4L3"/>
<proteinExistence type="predicted"/>
<organism evidence="1 2">
    <name type="scientific">Trichonephila clavata</name>
    <name type="common">Joro spider</name>
    <name type="synonym">Nephila clavata</name>
    <dbReference type="NCBI Taxonomy" id="2740835"/>
    <lineage>
        <taxon>Eukaryota</taxon>
        <taxon>Metazoa</taxon>
        <taxon>Ecdysozoa</taxon>
        <taxon>Arthropoda</taxon>
        <taxon>Chelicerata</taxon>
        <taxon>Arachnida</taxon>
        <taxon>Araneae</taxon>
        <taxon>Araneomorphae</taxon>
        <taxon>Entelegynae</taxon>
        <taxon>Araneoidea</taxon>
        <taxon>Nephilidae</taxon>
        <taxon>Trichonephila</taxon>
    </lineage>
</organism>
<name>A0A8X6L4L3_TRICU</name>
<dbReference type="EMBL" id="BMAO01004280">
    <property type="protein sequence ID" value="GFQ93588.1"/>
    <property type="molecule type" value="Genomic_DNA"/>
</dbReference>
<dbReference type="OrthoDB" id="6407470at2759"/>
<protein>
    <submittedName>
        <fullName evidence="1">Uncharacterized protein</fullName>
    </submittedName>
</protein>
<sequence length="108" mass="12121">MVYKNALLACLNATDMPNNISYNAANCMEKNCQIEPPKLTESESKYSPLIDMFSKFLTMARAKRSVFDNNVDGSDSNEKTGKSNIVQQVHTFVSVDTIPIQFGEPEYM</sequence>
<dbReference type="Proteomes" id="UP000887116">
    <property type="component" value="Unassembled WGS sequence"/>
</dbReference>
<comment type="caution">
    <text evidence="1">The sequence shown here is derived from an EMBL/GenBank/DDBJ whole genome shotgun (WGS) entry which is preliminary data.</text>
</comment>
<accession>A0A8X6L4L3</accession>
<evidence type="ECO:0000313" key="1">
    <source>
        <dbReference type="EMBL" id="GFQ93588.1"/>
    </source>
</evidence>
<keyword evidence="2" id="KW-1185">Reference proteome</keyword>
<gene>
    <name evidence="1" type="primary">AVEN_167456_1</name>
    <name evidence="1" type="ORF">TNCT_18871</name>
</gene>
<reference evidence="1" key="1">
    <citation type="submission" date="2020-07" db="EMBL/GenBank/DDBJ databases">
        <title>Multicomponent nature underlies the extraordinary mechanical properties of spider dragline silk.</title>
        <authorList>
            <person name="Kono N."/>
            <person name="Nakamura H."/>
            <person name="Mori M."/>
            <person name="Yoshida Y."/>
            <person name="Ohtoshi R."/>
            <person name="Malay A.D."/>
            <person name="Moran D.A.P."/>
            <person name="Tomita M."/>
            <person name="Numata K."/>
            <person name="Arakawa K."/>
        </authorList>
    </citation>
    <scope>NUCLEOTIDE SEQUENCE</scope>
</reference>
<evidence type="ECO:0000313" key="2">
    <source>
        <dbReference type="Proteomes" id="UP000887116"/>
    </source>
</evidence>